<dbReference type="Gene3D" id="2.40.270.10">
    <property type="entry name" value="DNA-directed RNA polymerase, subunit 2, domain 6"/>
    <property type="match status" value="1"/>
</dbReference>
<dbReference type="InterPro" id="IPR037033">
    <property type="entry name" value="DNA-dir_RNAP_su2_hyb_sf"/>
</dbReference>
<dbReference type="Pfam" id="PF04561">
    <property type="entry name" value="RNA_pol_Rpb2_2"/>
    <property type="match status" value="1"/>
</dbReference>
<dbReference type="Pfam" id="PF06883">
    <property type="entry name" value="RNA_pol_Rpa2_4"/>
    <property type="match status" value="1"/>
</dbReference>
<name>A0A5E4N9I4_9HEMI</name>
<dbReference type="GO" id="GO:0005634">
    <property type="term" value="C:nucleus"/>
    <property type="evidence" value="ECO:0007669"/>
    <property type="project" value="UniProtKB-SubCell"/>
</dbReference>
<dbReference type="InterPro" id="IPR007644">
    <property type="entry name" value="RNA_pol_bsu_protrusion"/>
</dbReference>
<gene>
    <name evidence="19" type="ORF">CINCED_3A021483</name>
</gene>
<evidence type="ECO:0000256" key="7">
    <source>
        <dbReference type="ARBA" id="ARBA00023163"/>
    </source>
</evidence>
<proteinExistence type="inferred from homology"/>
<sequence>MYEPTLKNLTDPNYGKPPKHQNPILQNLGTPHIDSFNYMVDEGLNLAVADLLPVEFDTKGKYRIKLALLNATIHVPQVPTGSLGVTSHSIYPLECRQRHSTYSGKLEIKLSWSINGVEQMTINRDIGQVPIMLKSKLCHLEGMTSEQLVKHGEHQDEWGGYFVVKGKERLVRLLLGTRRNFPTAVKRNTWKNKDQYFSDIGIMIRCVKDDMTTVTNVLHFLTNGTAKLMIPIKKRVFYAPIFLILKCLTASSDEFIFRHIIKGHEDNLYFMRSIMEMMRALHESNIHSQEDAKEYIGLMFRSRFYELPEWKTNKEVCDYMLRNYVLIHLHIDFDKFKLLVFMLQKLFAVAQNKCLEEGADAIMMQELMLGGHLYLKMLKEKLQYWLELIKINLLKIDQSGSPSIGDMMSAMKRCDIIEHSLLTFFATGNLFSTTGLGMQQDKGLTILVENISRMRYMAHFRAVHRGAIFESMRTTEPRRLLPDAWGFICPVHTPDGTPCGLLNHLTKSCIVTKSINKKILRDMPKVLVSLGMCESSYKPQDTNIGFVYNVMLDGRLIGYVPDSLTELFIRKLRILKVQGKQIPETTEIVWLQKKDENVIGQFPGLFLFTGNARMMRPVFNLDLAQIELIGTFEQVYLDISISEDEIRPNVTTHREITKTNFLSHLACLIPLPDYNQSPRNMYQCQMGKQTMGTACHNWHIQSETKLYRIQTPASPLFRPVHYDELSLDDFAMGTNAVIAVISYTGYDMEDAMIINKMALERGFAHGSIFKTELIETKPQTYFKRDSFQDHLAEFLDEDGLPYIGLKLSKGTPYYSYFDETIQGFNVAKYTSNEDAIVDSVRQCGDFTTGRKIPNKATITIRVQRNPAVGDKFASRAGQKGIFSKGWPSEDLPFTESGMVPDIVFNPHGFPSRMTIAMMIECMAGKSASVHGVVHDATPFKYSEEDTAIDYYGRLLEAGGYNYFGTEPMYSGVDGREMQASIFFGVVHYQRLRHMVSDKWQVRSTGAVDAVTKQPVKGRKRGGGGRIGEMERDALISHGTPFLMQDRFMDCSDKSTALLCLRCHTILSPIVHFKEDSYSNKVAICKICESTQVQEIGIPNVFKYLCSELAAVNIKLQFNIEV</sequence>
<dbReference type="CDD" id="cd00653">
    <property type="entry name" value="RNA_pol_B_RPB2"/>
    <property type="match status" value="1"/>
</dbReference>
<comment type="similarity">
    <text evidence="2 10">Belongs to the RNA polymerase beta chain family.</text>
</comment>
<evidence type="ECO:0000256" key="9">
    <source>
        <dbReference type="ARBA" id="ARBA00047768"/>
    </source>
</evidence>
<keyword evidence="5 11" id="KW-0808">Transferase</keyword>
<dbReference type="PROSITE" id="PS01166">
    <property type="entry name" value="RNA_POL_BETA"/>
    <property type="match status" value="1"/>
</dbReference>
<dbReference type="PANTHER" id="PTHR20856">
    <property type="entry name" value="DNA-DIRECTED RNA POLYMERASE I SUBUNIT 2"/>
    <property type="match status" value="1"/>
</dbReference>
<dbReference type="InterPro" id="IPR007120">
    <property type="entry name" value="DNA-dir_RNAP_su2_dom"/>
</dbReference>
<evidence type="ECO:0000256" key="12">
    <source>
        <dbReference type="SAM" id="MobiDB-lite"/>
    </source>
</evidence>
<evidence type="ECO:0000259" key="14">
    <source>
        <dbReference type="Pfam" id="PF04560"/>
    </source>
</evidence>
<dbReference type="GO" id="GO:0032549">
    <property type="term" value="F:ribonucleoside binding"/>
    <property type="evidence" value="ECO:0007669"/>
    <property type="project" value="InterPro"/>
</dbReference>
<dbReference type="InterPro" id="IPR014724">
    <property type="entry name" value="RNA_pol_RPB2_OB-fold"/>
</dbReference>
<dbReference type="Proteomes" id="UP000325440">
    <property type="component" value="Unassembled WGS sequence"/>
</dbReference>
<evidence type="ECO:0000256" key="6">
    <source>
        <dbReference type="ARBA" id="ARBA00022695"/>
    </source>
</evidence>
<feature type="region of interest" description="Disordered" evidence="12">
    <location>
        <begin position="1"/>
        <end position="24"/>
    </location>
</feature>
<dbReference type="Pfam" id="PF04565">
    <property type="entry name" value="RNA_pol_Rpb2_3"/>
    <property type="match status" value="1"/>
</dbReference>
<feature type="domain" description="RNA polymerase Rpb2" evidence="17">
    <location>
        <begin position="447"/>
        <end position="511"/>
    </location>
</feature>
<keyword evidence="8" id="KW-0539">Nucleus</keyword>
<dbReference type="InterPro" id="IPR015712">
    <property type="entry name" value="DNA-dir_RNA_pol_su2"/>
</dbReference>
<dbReference type="InterPro" id="IPR009674">
    <property type="entry name" value="Rpa2_dom_4"/>
</dbReference>
<evidence type="ECO:0000256" key="4">
    <source>
        <dbReference type="ARBA" id="ARBA00022478"/>
    </source>
</evidence>
<evidence type="ECO:0000259" key="16">
    <source>
        <dbReference type="Pfam" id="PF04563"/>
    </source>
</evidence>
<evidence type="ECO:0000259" key="18">
    <source>
        <dbReference type="Pfam" id="PF06883"/>
    </source>
</evidence>
<dbReference type="InterPro" id="IPR007121">
    <property type="entry name" value="RNA_pol_bsu_CS"/>
</dbReference>
<dbReference type="Pfam" id="PF04563">
    <property type="entry name" value="RNA_pol_Rpb2_1"/>
    <property type="match status" value="1"/>
</dbReference>
<comment type="subunit">
    <text evidence="3">Component of the RNA polymerase I (Pol I) complex consisting of at least 13 subunits.</text>
</comment>
<evidence type="ECO:0000259" key="13">
    <source>
        <dbReference type="Pfam" id="PF00562"/>
    </source>
</evidence>
<dbReference type="Gene3D" id="3.90.1110.10">
    <property type="entry name" value="RNA polymerase Rpb2, domain 2"/>
    <property type="match status" value="1"/>
</dbReference>
<feature type="domain" description="RNA polymerase Rpb2" evidence="15">
    <location>
        <begin position="185"/>
        <end position="367"/>
    </location>
</feature>
<evidence type="ECO:0000256" key="1">
    <source>
        <dbReference type="ARBA" id="ARBA00004123"/>
    </source>
</evidence>
<comment type="catalytic activity">
    <reaction evidence="9">
        <text>RNA(n) + a ribonucleoside 5'-triphosphate = RNA(n+1) + diphosphate</text>
        <dbReference type="Rhea" id="RHEA:21248"/>
        <dbReference type="Rhea" id="RHEA-COMP:14527"/>
        <dbReference type="Rhea" id="RHEA-COMP:17342"/>
        <dbReference type="ChEBI" id="CHEBI:33019"/>
        <dbReference type="ChEBI" id="CHEBI:61557"/>
        <dbReference type="ChEBI" id="CHEBI:140395"/>
        <dbReference type="EC" id="2.7.7.6"/>
    </reaction>
    <physiologicalReaction direction="left-to-right" evidence="9">
        <dbReference type="Rhea" id="RHEA:21249"/>
    </physiologicalReaction>
</comment>
<dbReference type="EMBL" id="CABPRJ010001897">
    <property type="protein sequence ID" value="VVC39766.1"/>
    <property type="molecule type" value="Genomic_DNA"/>
</dbReference>
<comment type="function">
    <text evidence="11">DNA-dependent RNA polymerase catalyzes the transcription of DNA into RNA using the four ribonucleoside triphosphates as substrates.</text>
</comment>
<feature type="domain" description="RNA polymerase Rpb2" evidence="14">
    <location>
        <begin position="1022"/>
        <end position="1117"/>
    </location>
</feature>
<feature type="domain" description="DNA-directed RNA polymerase I subunit RPA2" evidence="18">
    <location>
        <begin position="557"/>
        <end position="616"/>
    </location>
</feature>
<dbReference type="EC" id="2.7.7.6" evidence="11"/>
<dbReference type="OrthoDB" id="10248617at2759"/>
<dbReference type="GO" id="GO:0003899">
    <property type="term" value="F:DNA-directed RNA polymerase activity"/>
    <property type="evidence" value="ECO:0007669"/>
    <property type="project" value="UniProtKB-EC"/>
</dbReference>
<keyword evidence="20" id="KW-1185">Reference proteome</keyword>
<dbReference type="GO" id="GO:0003677">
    <property type="term" value="F:DNA binding"/>
    <property type="evidence" value="ECO:0007669"/>
    <property type="project" value="InterPro"/>
</dbReference>
<dbReference type="InterPro" id="IPR037034">
    <property type="entry name" value="RNA_pol_Rpb2_2_sf"/>
</dbReference>
<evidence type="ECO:0000256" key="5">
    <source>
        <dbReference type="ARBA" id="ARBA00022679"/>
    </source>
</evidence>
<dbReference type="Gene3D" id="3.90.1800.10">
    <property type="entry name" value="RNA polymerase alpha subunit dimerisation domain"/>
    <property type="match status" value="1"/>
</dbReference>
<evidence type="ECO:0000256" key="8">
    <source>
        <dbReference type="ARBA" id="ARBA00023242"/>
    </source>
</evidence>
<evidence type="ECO:0000256" key="3">
    <source>
        <dbReference type="ARBA" id="ARBA00011251"/>
    </source>
</evidence>
<keyword evidence="7 11" id="KW-0804">Transcription</keyword>
<dbReference type="FunFam" id="3.90.1100.10:FF:000008">
    <property type="entry name" value="DNA-directed RNA polymerase subunit beta"/>
    <property type="match status" value="1"/>
</dbReference>
<dbReference type="Gene3D" id="2.40.50.150">
    <property type="match status" value="1"/>
</dbReference>
<accession>A0A5E4N9I4</accession>
<keyword evidence="6 11" id="KW-0548">Nucleotidyltransferase</keyword>
<dbReference type="Pfam" id="PF00562">
    <property type="entry name" value="RNA_pol_Rpb2_6"/>
    <property type="match status" value="1"/>
</dbReference>
<evidence type="ECO:0000313" key="19">
    <source>
        <dbReference type="EMBL" id="VVC39766.1"/>
    </source>
</evidence>
<dbReference type="AlphaFoldDB" id="A0A5E4N9I4"/>
<dbReference type="InterPro" id="IPR007641">
    <property type="entry name" value="RNA_pol_Rpb2_7"/>
</dbReference>
<evidence type="ECO:0000256" key="11">
    <source>
        <dbReference type="RuleBase" id="RU363031"/>
    </source>
</evidence>
<comment type="subcellular location">
    <subcellularLocation>
        <location evidence="1">Nucleus</location>
    </subcellularLocation>
</comment>
<organism evidence="19 20">
    <name type="scientific">Cinara cedri</name>
    <dbReference type="NCBI Taxonomy" id="506608"/>
    <lineage>
        <taxon>Eukaryota</taxon>
        <taxon>Metazoa</taxon>
        <taxon>Ecdysozoa</taxon>
        <taxon>Arthropoda</taxon>
        <taxon>Hexapoda</taxon>
        <taxon>Insecta</taxon>
        <taxon>Pterygota</taxon>
        <taxon>Neoptera</taxon>
        <taxon>Paraneoptera</taxon>
        <taxon>Hemiptera</taxon>
        <taxon>Sternorrhyncha</taxon>
        <taxon>Aphidomorpha</taxon>
        <taxon>Aphidoidea</taxon>
        <taxon>Aphididae</taxon>
        <taxon>Lachninae</taxon>
        <taxon>Cinara</taxon>
    </lineage>
</organism>
<evidence type="ECO:0000256" key="2">
    <source>
        <dbReference type="ARBA" id="ARBA00006835"/>
    </source>
</evidence>
<keyword evidence="4 11" id="KW-0240">DNA-directed RNA polymerase</keyword>
<dbReference type="GO" id="GO:0000428">
    <property type="term" value="C:DNA-directed RNA polymerase complex"/>
    <property type="evidence" value="ECO:0007669"/>
    <property type="project" value="UniProtKB-KW"/>
</dbReference>
<evidence type="ECO:0000259" key="15">
    <source>
        <dbReference type="Pfam" id="PF04561"/>
    </source>
</evidence>
<reference evidence="19 20" key="1">
    <citation type="submission" date="2019-08" db="EMBL/GenBank/DDBJ databases">
        <authorList>
            <person name="Alioto T."/>
            <person name="Alioto T."/>
            <person name="Gomez Garrido J."/>
        </authorList>
    </citation>
    <scope>NUCLEOTIDE SEQUENCE [LARGE SCALE GENOMIC DNA]</scope>
</reference>
<dbReference type="FunFam" id="2.40.270.10:FF:000011">
    <property type="entry name" value="DNA-directed RNA polymerase subunit beta"/>
    <property type="match status" value="1"/>
</dbReference>
<dbReference type="Gene3D" id="3.90.1100.10">
    <property type="match status" value="2"/>
</dbReference>
<dbReference type="InterPro" id="IPR007642">
    <property type="entry name" value="RNA_pol_Rpb2_2"/>
</dbReference>
<evidence type="ECO:0000256" key="10">
    <source>
        <dbReference type="RuleBase" id="RU000434"/>
    </source>
</evidence>
<dbReference type="GO" id="GO:0006351">
    <property type="term" value="P:DNA-templated transcription"/>
    <property type="evidence" value="ECO:0007669"/>
    <property type="project" value="InterPro"/>
</dbReference>
<feature type="domain" description="DNA-directed RNA polymerase subunit 2 hybrid-binding" evidence="13">
    <location>
        <begin position="666"/>
        <end position="1020"/>
    </location>
</feature>
<dbReference type="Pfam" id="PF04560">
    <property type="entry name" value="RNA_pol_Rpb2_7"/>
    <property type="match status" value="1"/>
</dbReference>
<protein>
    <recommendedName>
        <fullName evidence="11">DNA-directed RNA polymerase subunit beta</fullName>
        <ecNumber evidence="11">2.7.7.6</ecNumber>
    </recommendedName>
</protein>
<evidence type="ECO:0000313" key="20">
    <source>
        <dbReference type="Proteomes" id="UP000325440"/>
    </source>
</evidence>
<evidence type="ECO:0000259" key="17">
    <source>
        <dbReference type="Pfam" id="PF04565"/>
    </source>
</evidence>
<feature type="domain" description="RNA polymerase beta subunit protrusion" evidence="16">
    <location>
        <begin position="28"/>
        <end position="398"/>
    </location>
</feature>
<dbReference type="InterPro" id="IPR007645">
    <property type="entry name" value="RNA_pol_Rpb2_3"/>
</dbReference>
<dbReference type="SUPFAM" id="SSF64484">
    <property type="entry name" value="beta and beta-prime subunits of DNA dependent RNA-polymerase"/>
    <property type="match status" value="1"/>
</dbReference>